<evidence type="ECO:0000313" key="2">
    <source>
        <dbReference type="EMBL" id="VDO47986.1"/>
    </source>
</evidence>
<keyword evidence="1" id="KW-1133">Transmembrane helix</keyword>
<keyword evidence="1" id="KW-0472">Membrane</keyword>
<dbReference type="EMBL" id="UZAJ01006698">
    <property type="protein sequence ID" value="VDO47986.1"/>
    <property type="molecule type" value="Genomic_DNA"/>
</dbReference>
<protein>
    <submittedName>
        <fullName evidence="4">BESS domain-containing protein</fullName>
    </submittedName>
</protein>
<evidence type="ECO:0000313" key="3">
    <source>
        <dbReference type="Proteomes" id="UP000267606"/>
    </source>
</evidence>
<accession>A0A183HH50</accession>
<dbReference type="Proteomes" id="UP000267606">
    <property type="component" value="Unassembled WGS sequence"/>
</dbReference>
<dbReference type="AlphaFoldDB" id="A0A183HH50"/>
<proteinExistence type="predicted"/>
<reference evidence="2 3" key="2">
    <citation type="submission" date="2018-11" db="EMBL/GenBank/DDBJ databases">
        <authorList>
            <consortium name="Pathogen Informatics"/>
        </authorList>
    </citation>
    <scope>NUCLEOTIDE SEQUENCE [LARGE SCALE GENOMIC DNA]</scope>
</reference>
<dbReference type="WBParaSite" id="OFLC_0000681101-mRNA-1">
    <property type="protein sequence ID" value="OFLC_0000681101-mRNA-1"/>
    <property type="gene ID" value="OFLC_0000681101"/>
</dbReference>
<organism evidence="4">
    <name type="scientific">Onchocerca flexuosa</name>
    <dbReference type="NCBI Taxonomy" id="387005"/>
    <lineage>
        <taxon>Eukaryota</taxon>
        <taxon>Metazoa</taxon>
        <taxon>Ecdysozoa</taxon>
        <taxon>Nematoda</taxon>
        <taxon>Chromadorea</taxon>
        <taxon>Rhabditida</taxon>
        <taxon>Spirurina</taxon>
        <taxon>Spiruromorpha</taxon>
        <taxon>Filarioidea</taxon>
        <taxon>Onchocercidae</taxon>
        <taxon>Onchocerca</taxon>
    </lineage>
</organism>
<keyword evidence="1" id="KW-0812">Transmembrane</keyword>
<sequence length="171" mass="19281">MGTEEKLQIVLELLKYLKIFPQTEECLTSSPLLLEEHQEDSGIENNCRSSSIDDHSPAASVDFFPSIELNQLDTRNSFTSSLSPSPPNHQHYCYQHLELSSSSILSFPEKSFTHPTLSHSSTATEDNYLTPSTSKLFRTGTITKADFPEQVSEFRLLIIIVIFIVIIINDM</sequence>
<gene>
    <name evidence="2" type="ORF">OFLC_LOCUS6812</name>
</gene>
<dbReference type="STRING" id="387005.A0A183HH50"/>
<name>A0A183HH50_9BILA</name>
<evidence type="ECO:0000256" key="1">
    <source>
        <dbReference type="SAM" id="Phobius"/>
    </source>
</evidence>
<feature type="transmembrane region" description="Helical" evidence="1">
    <location>
        <begin position="154"/>
        <end position="170"/>
    </location>
</feature>
<keyword evidence="3" id="KW-1185">Reference proteome</keyword>
<evidence type="ECO:0000313" key="4">
    <source>
        <dbReference type="WBParaSite" id="OFLC_0000681101-mRNA-1"/>
    </source>
</evidence>
<reference evidence="4" key="1">
    <citation type="submission" date="2016-06" db="UniProtKB">
        <authorList>
            <consortium name="WormBaseParasite"/>
        </authorList>
    </citation>
    <scope>IDENTIFICATION</scope>
</reference>